<evidence type="ECO:0000256" key="2">
    <source>
        <dbReference type="SAM" id="SignalP"/>
    </source>
</evidence>
<dbReference type="AlphaFoldDB" id="A0A2A4YQU5"/>
<comment type="caution">
    <text evidence="3">The sequence shown here is derived from an EMBL/GenBank/DDBJ whole genome shotgun (WGS) entry which is preliminary data.</text>
</comment>
<comment type="similarity">
    <text evidence="1">Belongs to the UPF0065 (bug) family.</text>
</comment>
<dbReference type="InterPro" id="IPR005064">
    <property type="entry name" value="BUG"/>
</dbReference>
<dbReference type="InterPro" id="IPR042100">
    <property type="entry name" value="Bug_dom1"/>
</dbReference>
<keyword evidence="2" id="KW-0732">Signal</keyword>
<dbReference type="PANTHER" id="PTHR42928">
    <property type="entry name" value="TRICARBOXYLATE-BINDING PROTEIN"/>
    <property type="match status" value="1"/>
</dbReference>
<sequence>MNLTLNKTTKLMAGLCVAAIMAFQPLTASAESMAGKTITLIHNASPGGSTGLGAQILANYWSKAIEGEPTMIVQSVPGGALTKGINQARNAKPDGTTIGYVAWSGSTRILDDPALQIPFEKLGLIGGVGGTSQMISIRTDAGDGISNPGDFAKLDEVVFGGYSVKSMPSMSFAAAFDLLGLDWTFVSGFFGDTKISAAQMRGEIEAGMSTASYYRTQLKDGAVADGEIMPVFYLGAPTADGKDIVKTDAYGEIALPFSEYYRNITGKDPSGPEWELIKFNGTNHEPVIWLIFAPEGTPDETMKTLRNAFVKASTDPAYIAEATKLYGAEPLITSGQAIIDRVKSVQGTTEEMKDILRTYIAKLKG</sequence>
<protein>
    <recommendedName>
        <fullName evidence="4">Tricarboxylate transporter</fullName>
    </recommendedName>
</protein>
<feature type="chain" id="PRO_5013218229" description="Tricarboxylate transporter" evidence="2">
    <location>
        <begin position="31"/>
        <end position="365"/>
    </location>
</feature>
<reference evidence="3" key="2">
    <citation type="journal article" date="2018" name="ISME J.">
        <title>A dynamic microbial community with high functional redundancy inhabits the cold, oxic subseafloor aquifer.</title>
        <authorList>
            <person name="Tully B.J."/>
            <person name="Wheat C.G."/>
            <person name="Glazer B.T."/>
            <person name="Huber J.A."/>
        </authorList>
    </citation>
    <scope>NUCLEOTIDE SEQUENCE</scope>
    <source>
        <strain evidence="3">NORP83</strain>
    </source>
</reference>
<accession>A0A2A4YQU5</accession>
<name>A0A2A4YQU5_9PROT</name>
<dbReference type="Gene3D" id="3.40.190.150">
    <property type="entry name" value="Bordetella uptake gene, domain 1"/>
    <property type="match status" value="1"/>
</dbReference>
<feature type="signal peptide" evidence="2">
    <location>
        <begin position="1"/>
        <end position="30"/>
    </location>
</feature>
<evidence type="ECO:0000256" key="1">
    <source>
        <dbReference type="ARBA" id="ARBA00006987"/>
    </source>
</evidence>
<evidence type="ECO:0000313" key="3">
    <source>
        <dbReference type="EMBL" id="PCI96677.1"/>
    </source>
</evidence>
<proteinExistence type="inferred from homology"/>
<organism evidence="3">
    <name type="scientific">OCS116 cluster bacterium</name>
    <dbReference type="NCBI Taxonomy" id="2030921"/>
    <lineage>
        <taxon>Bacteria</taxon>
        <taxon>Pseudomonadati</taxon>
        <taxon>Pseudomonadota</taxon>
        <taxon>Alphaproteobacteria</taxon>
        <taxon>OCS116 cluster</taxon>
    </lineage>
</organism>
<gene>
    <name evidence="3" type="ORF">COB13_17225</name>
</gene>
<dbReference type="EMBL" id="NVUS01000040">
    <property type="protein sequence ID" value="PCI96677.1"/>
    <property type="molecule type" value="Genomic_DNA"/>
</dbReference>
<dbReference type="Gene3D" id="3.40.190.10">
    <property type="entry name" value="Periplasmic binding protein-like II"/>
    <property type="match status" value="1"/>
</dbReference>
<evidence type="ECO:0008006" key="4">
    <source>
        <dbReference type="Google" id="ProtNLM"/>
    </source>
</evidence>
<reference key="1">
    <citation type="submission" date="2017-08" db="EMBL/GenBank/DDBJ databases">
        <title>A dynamic microbial community with high functional redundancy inhabits the cold, oxic subseafloor aquifer.</title>
        <authorList>
            <person name="Tully B.J."/>
            <person name="Wheat C.G."/>
            <person name="Glazer B.T."/>
            <person name="Huber J.A."/>
        </authorList>
    </citation>
    <scope>NUCLEOTIDE SEQUENCE [LARGE SCALE GENOMIC DNA]</scope>
</reference>
<dbReference type="PANTHER" id="PTHR42928:SF5">
    <property type="entry name" value="BLR1237 PROTEIN"/>
    <property type="match status" value="1"/>
</dbReference>